<feature type="binding site" evidence="9">
    <location>
        <position position="87"/>
    </location>
    <ligand>
        <name>[4Fe-4S] cluster</name>
        <dbReference type="ChEBI" id="CHEBI:49883"/>
        <label>1</label>
    </ligand>
</feature>
<dbReference type="AlphaFoldDB" id="A0A916JR72"/>
<comment type="cofactor">
    <cofactor evidence="9">
        <name>[4Fe-4S] cluster</name>
        <dbReference type="ChEBI" id="CHEBI:49883"/>
    </cofactor>
    <text evidence="9">Binds 2 [4Fe-4S] clusters per subunit. One cluster is coordinated with 3 cysteines and an exchangeable S-adenosyl-L-methionine.</text>
</comment>
<feature type="domain" description="Radical SAM core" evidence="10">
    <location>
        <begin position="94"/>
        <end position="311"/>
    </location>
</feature>
<dbReference type="GO" id="GO:0005737">
    <property type="term" value="C:cytoplasm"/>
    <property type="evidence" value="ECO:0007669"/>
    <property type="project" value="UniProtKB-SubCell"/>
</dbReference>
<dbReference type="EMBL" id="OU343031">
    <property type="protein sequence ID" value="CAG7596152.1"/>
    <property type="molecule type" value="Genomic_DNA"/>
</dbReference>
<dbReference type="GO" id="GO:0016992">
    <property type="term" value="F:lipoate synthase activity"/>
    <property type="evidence" value="ECO:0007669"/>
    <property type="project" value="UniProtKB-UniRule"/>
</dbReference>
<dbReference type="SFLD" id="SFLDS00029">
    <property type="entry name" value="Radical_SAM"/>
    <property type="match status" value="1"/>
</dbReference>
<comment type="pathway">
    <text evidence="9">Protein modification; protein lipoylation via endogenous pathway; protein N(6)-(lipoyl)lysine from octanoyl-[acyl-carrier-protein]: step 2/2.</text>
</comment>
<keyword evidence="1 9" id="KW-0004">4Fe-4S</keyword>
<name>A0A916JR72_9BURK</name>
<comment type="similarity">
    <text evidence="9">Belongs to the radical SAM superfamily. Lipoyl synthase family.</text>
</comment>
<proteinExistence type="inferred from homology"/>
<evidence type="ECO:0000256" key="5">
    <source>
        <dbReference type="ARBA" id="ARBA00022723"/>
    </source>
</evidence>
<evidence type="ECO:0000313" key="12">
    <source>
        <dbReference type="Proteomes" id="UP000693996"/>
    </source>
</evidence>
<keyword evidence="5 9" id="KW-0479">Metal-binding</keyword>
<dbReference type="SMART" id="SM00729">
    <property type="entry name" value="Elp3"/>
    <property type="match status" value="1"/>
</dbReference>
<comment type="subcellular location">
    <subcellularLocation>
        <location evidence="9">Cytoplasm</location>
    </subcellularLocation>
</comment>
<evidence type="ECO:0000256" key="9">
    <source>
        <dbReference type="HAMAP-Rule" id="MF_00206"/>
    </source>
</evidence>
<evidence type="ECO:0000313" key="11">
    <source>
        <dbReference type="EMBL" id="CAG7596152.1"/>
    </source>
</evidence>
<dbReference type="SFLD" id="SFLDF00271">
    <property type="entry name" value="lipoyl_synthase"/>
    <property type="match status" value="1"/>
</dbReference>
<keyword evidence="12" id="KW-1185">Reference proteome</keyword>
<gene>
    <name evidence="9 11" type="primary">lipA</name>
    <name evidence="11" type="ORF">MYVALT_G_00900</name>
</gene>
<feature type="binding site" evidence="9">
    <location>
        <position position="108"/>
    </location>
    <ligand>
        <name>[4Fe-4S] cluster</name>
        <dbReference type="ChEBI" id="CHEBI:49883"/>
        <label>2</label>
        <note>4Fe-4S-S-AdoMet</note>
    </ligand>
</feature>
<dbReference type="CDD" id="cd01335">
    <property type="entry name" value="Radical_SAM"/>
    <property type="match status" value="1"/>
</dbReference>
<keyword evidence="2 9" id="KW-0963">Cytoplasm</keyword>
<feature type="binding site" evidence="9">
    <location>
        <position position="322"/>
    </location>
    <ligand>
        <name>[4Fe-4S] cluster</name>
        <dbReference type="ChEBI" id="CHEBI:49883"/>
        <label>1</label>
    </ligand>
</feature>
<dbReference type="NCBIfam" id="NF004019">
    <property type="entry name" value="PRK05481.1"/>
    <property type="match status" value="1"/>
</dbReference>
<comment type="catalytic activity">
    <reaction evidence="8 9">
        <text>[[Fe-S] cluster scaffold protein carrying a second [4Fe-4S](2+) cluster] + N(6)-octanoyl-L-lysyl-[protein] + 2 oxidized [2Fe-2S]-[ferredoxin] + 2 S-adenosyl-L-methionine + 4 H(+) = [[Fe-S] cluster scaffold protein] + N(6)-[(R)-dihydrolipoyl]-L-lysyl-[protein] + 4 Fe(3+) + 2 hydrogen sulfide + 2 5'-deoxyadenosine + 2 L-methionine + 2 reduced [2Fe-2S]-[ferredoxin]</text>
        <dbReference type="Rhea" id="RHEA:16585"/>
        <dbReference type="Rhea" id="RHEA-COMP:9928"/>
        <dbReference type="Rhea" id="RHEA-COMP:10000"/>
        <dbReference type="Rhea" id="RHEA-COMP:10001"/>
        <dbReference type="Rhea" id="RHEA-COMP:10475"/>
        <dbReference type="Rhea" id="RHEA-COMP:14568"/>
        <dbReference type="Rhea" id="RHEA-COMP:14569"/>
        <dbReference type="ChEBI" id="CHEBI:15378"/>
        <dbReference type="ChEBI" id="CHEBI:17319"/>
        <dbReference type="ChEBI" id="CHEBI:29034"/>
        <dbReference type="ChEBI" id="CHEBI:29919"/>
        <dbReference type="ChEBI" id="CHEBI:33722"/>
        <dbReference type="ChEBI" id="CHEBI:33737"/>
        <dbReference type="ChEBI" id="CHEBI:33738"/>
        <dbReference type="ChEBI" id="CHEBI:57844"/>
        <dbReference type="ChEBI" id="CHEBI:59789"/>
        <dbReference type="ChEBI" id="CHEBI:78809"/>
        <dbReference type="ChEBI" id="CHEBI:83100"/>
        <dbReference type="EC" id="2.8.1.8"/>
    </reaction>
</comment>
<dbReference type="NCBIfam" id="NF009544">
    <property type="entry name" value="PRK12928.1"/>
    <property type="match status" value="1"/>
</dbReference>
<dbReference type="GO" id="GO:0051539">
    <property type="term" value="F:4 iron, 4 sulfur cluster binding"/>
    <property type="evidence" value="ECO:0007669"/>
    <property type="project" value="UniProtKB-UniRule"/>
</dbReference>
<dbReference type="Proteomes" id="UP000693996">
    <property type="component" value="Chromosome"/>
</dbReference>
<evidence type="ECO:0000256" key="3">
    <source>
        <dbReference type="ARBA" id="ARBA00022679"/>
    </source>
</evidence>
<dbReference type="SFLD" id="SFLDG01058">
    <property type="entry name" value="lipoyl_synthase_like"/>
    <property type="match status" value="1"/>
</dbReference>
<dbReference type="NCBIfam" id="TIGR00510">
    <property type="entry name" value="lipA"/>
    <property type="match status" value="1"/>
</dbReference>
<dbReference type="KEGG" id="vtr:MYVALT_G_00900"/>
<comment type="function">
    <text evidence="9">Catalyzes the radical-mediated insertion of two sulfur atoms into the C-6 and C-8 positions of the octanoyl moiety bound to the lipoyl domains of lipoate-dependent enzymes, thereby converting the octanoylated domains into lipoylated derivatives.</text>
</comment>
<keyword evidence="4 9" id="KW-0949">S-adenosyl-L-methionine</keyword>
<feature type="binding site" evidence="9">
    <location>
        <position position="82"/>
    </location>
    <ligand>
        <name>[4Fe-4S] cluster</name>
        <dbReference type="ChEBI" id="CHEBI:49883"/>
        <label>1</label>
    </ligand>
</feature>
<dbReference type="GO" id="GO:0009249">
    <property type="term" value="P:protein lipoylation"/>
    <property type="evidence" value="ECO:0007669"/>
    <property type="project" value="UniProtKB-UniRule"/>
</dbReference>
<dbReference type="InterPro" id="IPR003698">
    <property type="entry name" value="Lipoyl_synth"/>
</dbReference>
<dbReference type="HAMAP" id="MF_00206">
    <property type="entry name" value="Lipoyl_synth"/>
    <property type="match status" value="1"/>
</dbReference>
<accession>A0A916JR72</accession>
<evidence type="ECO:0000256" key="7">
    <source>
        <dbReference type="ARBA" id="ARBA00023014"/>
    </source>
</evidence>
<protein>
    <recommendedName>
        <fullName evidence="9">Lipoyl synthase</fullName>
        <ecNumber evidence="9">2.8.1.8</ecNumber>
    </recommendedName>
    <alternativeName>
        <fullName evidence="9">Lip-syn</fullName>
        <shortName evidence="9">LS</shortName>
    </alternativeName>
    <alternativeName>
        <fullName evidence="9">Lipoate synthase</fullName>
    </alternativeName>
    <alternativeName>
        <fullName evidence="9">Lipoic acid synthase</fullName>
    </alternativeName>
    <alternativeName>
        <fullName evidence="9">Sulfur insertion protein LipA</fullName>
    </alternativeName>
</protein>
<dbReference type="EC" id="2.8.1.8" evidence="9"/>
<evidence type="ECO:0000256" key="4">
    <source>
        <dbReference type="ARBA" id="ARBA00022691"/>
    </source>
</evidence>
<dbReference type="PANTHER" id="PTHR10949">
    <property type="entry name" value="LIPOYL SYNTHASE"/>
    <property type="match status" value="1"/>
</dbReference>
<dbReference type="RefSeq" id="WP_216796360.1">
    <property type="nucleotide sequence ID" value="NZ_OU343031.1"/>
</dbReference>
<evidence type="ECO:0000256" key="8">
    <source>
        <dbReference type="ARBA" id="ARBA00047326"/>
    </source>
</evidence>
<feature type="binding site" evidence="9">
    <location>
        <position position="115"/>
    </location>
    <ligand>
        <name>[4Fe-4S] cluster</name>
        <dbReference type="ChEBI" id="CHEBI:49883"/>
        <label>2</label>
        <note>4Fe-4S-S-AdoMet</note>
    </ligand>
</feature>
<dbReference type="Pfam" id="PF04055">
    <property type="entry name" value="Radical_SAM"/>
    <property type="match status" value="1"/>
</dbReference>
<dbReference type="GO" id="GO:0046872">
    <property type="term" value="F:metal ion binding"/>
    <property type="evidence" value="ECO:0007669"/>
    <property type="project" value="UniProtKB-KW"/>
</dbReference>
<dbReference type="PIRSF" id="PIRSF005963">
    <property type="entry name" value="Lipoyl_synth"/>
    <property type="match status" value="1"/>
</dbReference>
<keyword evidence="6 9" id="KW-0408">Iron</keyword>
<dbReference type="FunFam" id="3.20.20.70:FF:000040">
    <property type="entry name" value="Lipoyl synthase"/>
    <property type="match status" value="1"/>
</dbReference>
<dbReference type="InterPro" id="IPR006638">
    <property type="entry name" value="Elp3/MiaA/NifB-like_rSAM"/>
</dbReference>
<dbReference type="PROSITE" id="PS51918">
    <property type="entry name" value="RADICAL_SAM"/>
    <property type="match status" value="1"/>
</dbReference>
<organism evidence="11 12">
    <name type="scientific">Candidatus Vallotiella hemipterorum</name>
    <dbReference type="NCBI Taxonomy" id="1177213"/>
    <lineage>
        <taxon>Bacteria</taxon>
        <taxon>Pseudomonadati</taxon>
        <taxon>Pseudomonadota</taxon>
        <taxon>Betaproteobacteria</taxon>
        <taxon>Burkholderiales</taxon>
        <taxon>Burkholderiaceae</taxon>
        <taxon>Candidatus Vallotiella</taxon>
    </lineage>
</organism>
<sequence>MTTTPPHLFIPLTVSGENTFYSKPNQGIKQKSWAKTSRIPIKIVPAEKLKKPDWIRVKAATSHSRFYEIKHILRKYSLHTVCEEGSCPNIGECFGKGTATFMIMGDICTRRCPFCDVGHGRPNPLDVDEPVKLAHVISILQLRYIVITSVDRDDLRDGGAGHFVECIRQIRKLSPKTQIEILTPDFRGRLERALTILNTAPPDVMNHNLETVPRLYKEVRPGSDYSHSLKLLKNFKALHPDVMTKSGLMVGLGETEEEILQVMRDLRAHNVDMLTIGQYLQPSEYHLPVRTYVHPDSFKIYEQEAYTMGFSYAAIGAMVRSSYHADIQALGAGAVVN</sequence>
<feature type="binding site" evidence="9">
    <location>
        <position position="112"/>
    </location>
    <ligand>
        <name>[4Fe-4S] cluster</name>
        <dbReference type="ChEBI" id="CHEBI:49883"/>
        <label>2</label>
        <note>4Fe-4S-S-AdoMet</note>
    </ligand>
</feature>
<evidence type="ECO:0000259" key="10">
    <source>
        <dbReference type="PROSITE" id="PS51918"/>
    </source>
</evidence>
<dbReference type="InterPro" id="IPR007197">
    <property type="entry name" value="rSAM"/>
</dbReference>
<evidence type="ECO:0000256" key="2">
    <source>
        <dbReference type="ARBA" id="ARBA00022490"/>
    </source>
</evidence>
<dbReference type="PANTHER" id="PTHR10949:SF0">
    <property type="entry name" value="LIPOYL SYNTHASE, MITOCHONDRIAL"/>
    <property type="match status" value="1"/>
</dbReference>
<keyword evidence="7 9" id="KW-0411">Iron-sulfur</keyword>
<evidence type="ECO:0000256" key="1">
    <source>
        <dbReference type="ARBA" id="ARBA00022485"/>
    </source>
</evidence>
<keyword evidence="3 9" id="KW-0808">Transferase</keyword>
<feature type="binding site" evidence="9">
    <location>
        <position position="93"/>
    </location>
    <ligand>
        <name>[4Fe-4S] cluster</name>
        <dbReference type="ChEBI" id="CHEBI:49883"/>
        <label>1</label>
    </ligand>
</feature>
<reference evidence="11" key="1">
    <citation type="submission" date="2021-06" db="EMBL/GenBank/DDBJ databases">
        <authorList>
            <person name="Szabo G."/>
        </authorList>
    </citation>
    <scope>NUCLEOTIDE SEQUENCE</scope>
    <source>
        <strain evidence="11">MYVALT</strain>
    </source>
</reference>
<evidence type="ECO:0000256" key="6">
    <source>
        <dbReference type="ARBA" id="ARBA00023004"/>
    </source>
</evidence>